<accession>A0A1C3NW00</accession>
<keyword evidence="3" id="KW-1185">Reference proteome</keyword>
<reference evidence="3" key="1">
    <citation type="submission" date="2016-02" db="EMBL/GenBank/DDBJ databases">
        <authorList>
            <person name="Wibberg D."/>
        </authorList>
    </citation>
    <scope>NUCLEOTIDE SEQUENCE [LARGE SCALE GENOMIC DNA]</scope>
</reference>
<dbReference type="EMBL" id="FLUV01000679">
    <property type="protein sequence ID" value="SBW20215.1"/>
    <property type="molecule type" value="Genomic_DNA"/>
</dbReference>
<gene>
    <name evidence="2" type="ORF">FDG2_1626</name>
</gene>
<evidence type="ECO:0008006" key="4">
    <source>
        <dbReference type="Google" id="ProtNLM"/>
    </source>
</evidence>
<protein>
    <recommendedName>
        <fullName evidence="4">Type II restriction enzyme, methylase subunit</fullName>
    </recommendedName>
</protein>
<evidence type="ECO:0000313" key="2">
    <source>
        <dbReference type="EMBL" id="SBW20215.1"/>
    </source>
</evidence>
<evidence type="ECO:0000256" key="1">
    <source>
        <dbReference type="SAM" id="MobiDB-lite"/>
    </source>
</evidence>
<name>A0A1C3NW00_9ACTN</name>
<organism evidence="2 3">
    <name type="scientific">Candidatus Protofrankia californiensis</name>
    <dbReference type="NCBI Taxonomy" id="1839754"/>
    <lineage>
        <taxon>Bacteria</taxon>
        <taxon>Bacillati</taxon>
        <taxon>Actinomycetota</taxon>
        <taxon>Actinomycetes</taxon>
        <taxon>Frankiales</taxon>
        <taxon>Frankiaceae</taxon>
        <taxon>Protofrankia</taxon>
    </lineage>
</organism>
<proteinExistence type="predicted"/>
<evidence type="ECO:0000313" key="3">
    <source>
        <dbReference type="Proteomes" id="UP000199013"/>
    </source>
</evidence>
<dbReference type="AlphaFoldDB" id="A0A1C3NW00"/>
<feature type="region of interest" description="Disordered" evidence="1">
    <location>
        <begin position="648"/>
        <end position="671"/>
    </location>
</feature>
<dbReference type="Proteomes" id="UP000199013">
    <property type="component" value="Unassembled WGS sequence"/>
</dbReference>
<sequence length="671" mass="75253">MTTFFALHSAPDKASSLRSMISFCRTGAVTEGCYEVASESFRTIPGSPFAYWVPEAIMGLFSEGEMFEAAGRFARTTNNFSDNFRYVRLAWEISPDNLEGWRPWAKGSTERFYSDIDHVVAWDSQRKTYPGFTGTRHRPMERPASVQLFGVPGITWPLRAQRFSPSAFPAHAIFSVRSFMLAAPQSDLPWLLALGASSVVDYLYKMLLGRYEYPEFIVTALQRLPLPSEIPDSAKDELGNLALEACALSQRMRATVETSCCFVLPESILADLVGYSKESIKVRLDEIQARIDEISFSLYGVDASILTGGSFRDLESMSDLGERGDGSALGLSESSSVLSWAVGVAFGRFSSGLTERPDPLRGCTFDPFEERSSSPAISDLDLHGDPNSAIFVDDHGHPQDICGKVVEVLEKFTSEAVDGVPDVLKKDFFAWHIKKYSRSNRKAPIYWQLATPSASYSVWLYIHAFTRDTMFRVQNDFVAPKLLLEQRRLDELEQEASGRPSAAQRKVIEWQRTLVGELRAFLDEVRLVAPLWDPDLDDGVIINFAPLWRLVPQHKAWQTEVKKTWDELCKGSYDWSHLAMRLWPERVVPQCAADRSLAIAHGLEEVFWTETRDGWQTRSRPTRPLDELIAERTSDAVKAALRGLLDAPVTTTSGRGGRRRAATGTNGRGRR</sequence>